<evidence type="ECO:0000313" key="2">
    <source>
        <dbReference type="EMBL" id="GGI87311.1"/>
    </source>
</evidence>
<organism evidence="2 3">
    <name type="scientific">Pseudarthrobacter scleromae</name>
    <dbReference type="NCBI Taxonomy" id="158897"/>
    <lineage>
        <taxon>Bacteria</taxon>
        <taxon>Bacillati</taxon>
        <taxon>Actinomycetota</taxon>
        <taxon>Actinomycetes</taxon>
        <taxon>Micrococcales</taxon>
        <taxon>Micrococcaceae</taxon>
        <taxon>Pseudarthrobacter</taxon>
    </lineage>
</organism>
<accession>A0ABQ2CGY2</accession>
<keyword evidence="1" id="KW-1133">Transmembrane helix</keyword>
<feature type="transmembrane region" description="Helical" evidence="1">
    <location>
        <begin position="82"/>
        <end position="100"/>
    </location>
</feature>
<comment type="caution">
    <text evidence="2">The sequence shown here is derived from an EMBL/GenBank/DDBJ whole genome shotgun (WGS) entry which is preliminary data.</text>
</comment>
<keyword evidence="1" id="KW-0472">Membrane</keyword>
<dbReference type="EMBL" id="BMKV01000004">
    <property type="protein sequence ID" value="GGI87311.1"/>
    <property type="molecule type" value="Genomic_DNA"/>
</dbReference>
<keyword evidence="3" id="KW-1185">Reference proteome</keyword>
<evidence type="ECO:0000313" key="3">
    <source>
        <dbReference type="Proteomes" id="UP000658754"/>
    </source>
</evidence>
<dbReference type="RefSeq" id="WP_188730709.1">
    <property type="nucleotide sequence ID" value="NZ_BMKV01000004.1"/>
</dbReference>
<evidence type="ECO:0000256" key="1">
    <source>
        <dbReference type="SAM" id="Phobius"/>
    </source>
</evidence>
<evidence type="ECO:0008006" key="4">
    <source>
        <dbReference type="Google" id="ProtNLM"/>
    </source>
</evidence>
<feature type="transmembrane region" description="Helical" evidence="1">
    <location>
        <begin position="6"/>
        <end position="26"/>
    </location>
</feature>
<dbReference type="Pfam" id="PF06993">
    <property type="entry name" value="DUF1304"/>
    <property type="match status" value="1"/>
</dbReference>
<name>A0ABQ2CGY2_9MICC</name>
<dbReference type="Proteomes" id="UP000658754">
    <property type="component" value="Unassembled WGS sequence"/>
</dbReference>
<feature type="transmembrane region" description="Helical" evidence="1">
    <location>
        <begin position="46"/>
        <end position="70"/>
    </location>
</feature>
<keyword evidence="1" id="KW-0812">Transmembrane</keyword>
<dbReference type="InterPro" id="IPR009732">
    <property type="entry name" value="DUF1304"/>
</dbReference>
<reference evidence="3" key="1">
    <citation type="journal article" date="2019" name="Int. J. Syst. Evol. Microbiol.">
        <title>The Global Catalogue of Microorganisms (GCM) 10K type strain sequencing project: providing services to taxonomists for standard genome sequencing and annotation.</title>
        <authorList>
            <consortium name="The Broad Institute Genomics Platform"/>
            <consortium name="The Broad Institute Genome Sequencing Center for Infectious Disease"/>
            <person name="Wu L."/>
            <person name="Ma J."/>
        </authorList>
    </citation>
    <scope>NUCLEOTIDE SEQUENCE [LARGE SCALE GENOMIC DNA]</scope>
    <source>
        <strain evidence="3">CGMCC 1.3601</strain>
    </source>
</reference>
<sequence>MNPLSQSIAGLFAVVLIAVFVMEVFFHHRPELSKFTLIKPGDVNPLVRVAAINLGFYNLSYAVGLITGLVLLNTDWVEAGRALVLFGCAAHVLLGIVLYISERRLWTGALMQSVPPLIVLLANWMWG</sequence>
<gene>
    <name evidence="2" type="ORF">GCM10007175_25680</name>
</gene>
<protein>
    <recommendedName>
        <fullName evidence="4">DUF1304 domain-containing protein</fullName>
    </recommendedName>
</protein>
<proteinExistence type="predicted"/>